<feature type="chain" id="PRO_5027877636" evidence="4">
    <location>
        <begin position="23"/>
        <end position="410"/>
    </location>
</feature>
<feature type="signal peptide" evidence="4">
    <location>
        <begin position="1"/>
        <end position="22"/>
    </location>
</feature>
<evidence type="ECO:0000256" key="1">
    <source>
        <dbReference type="ARBA" id="ARBA00022614"/>
    </source>
</evidence>
<keyword evidence="7" id="KW-1185">Reference proteome</keyword>
<dbReference type="InterPro" id="IPR032675">
    <property type="entry name" value="LRR_dom_sf"/>
</dbReference>
<dbReference type="AlphaFoldDB" id="A0A6P4YVN4"/>
<name>A0A6P4YVN4_BRABE</name>
<evidence type="ECO:0000313" key="8">
    <source>
        <dbReference type="RefSeq" id="XP_019633410.1"/>
    </source>
</evidence>
<dbReference type="Proteomes" id="UP000515135">
    <property type="component" value="Unplaced"/>
</dbReference>
<accession>A0A6P4YVN4</accession>
<dbReference type="OrthoDB" id="10008953at2759"/>
<dbReference type="SMART" id="SM00082">
    <property type="entry name" value="LRRCT"/>
    <property type="match status" value="1"/>
</dbReference>
<organism evidence="7 8">
    <name type="scientific">Branchiostoma belcheri</name>
    <name type="common">Amphioxus</name>
    <dbReference type="NCBI Taxonomy" id="7741"/>
    <lineage>
        <taxon>Eukaryota</taxon>
        <taxon>Metazoa</taxon>
        <taxon>Chordata</taxon>
        <taxon>Cephalochordata</taxon>
        <taxon>Leptocardii</taxon>
        <taxon>Amphioxiformes</taxon>
        <taxon>Branchiostomatidae</taxon>
        <taxon>Branchiostoma</taxon>
    </lineage>
</organism>
<feature type="domain" description="LRRNT" evidence="5">
    <location>
        <begin position="27"/>
        <end position="61"/>
    </location>
</feature>
<keyword evidence="2 4" id="KW-0732">Signal</keyword>
<proteinExistence type="predicted"/>
<dbReference type="Gene3D" id="3.80.10.10">
    <property type="entry name" value="Ribonuclease Inhibitor"/>
    <property type="match status" value="3"/>
</dbReference>
<dbReference type="PROSITE" id="PS51450">
    <property type="entry name" value="LRR"/>
    <property type="match status" value="1"/>
</dbReference>
<gene>
    <name evidence="8" type="primary">LOC109476829</name>
</gene>
<dbReference type="GO" id="GO:0005886">
    <property type="term" value="C:plasma membrane"/>
    <property type="evidence" value="ECO:0007669"/>
    <property type="project" value="TreeGrafter"/>
</dbReference>
<evidence type="ECO:0000256" key="4">
    <source>
        <dbReference type="SAM" id="SignalP"/>
    </source>
</evidence>
<dbReference type="SMART" id="SM00365">
    <property type="entry name" value="LRR_SD22"/>
    <property type="match status" value="4"/>
</dbReference>
<sequence>MASLRAVLLLVIAAVLLAWVTAVSDRPCPEHCECQQGTLIVNCSRLSLTSVPPGLPANVQQLILENNDIAKVSRSDFQGLKSLQFLDLSSNQLSSHGIPEGAFDDLPSLRTLDLSGNRKFVDIPASLPSQLTTLYFIENSLTHVRKDAFTNLTDLIYLDISYNGVESIAPGAFQNLSNLAVFYCDFNKLKDNGVPPSVFKPAGKLSILGLRFNQLTRVPGDLPPGLEHLDLVGNKIVELPSRVFSNLTELQTLEIWQQPSLTTIADDAFDGLGKLQILDATSTGLNKVTNRTFTGLVGAWEVYMSLNKIPAIPAGAFHDMKNLSSLWLDANLITTLSPEVLDTRILPRLSEVFLWGNPWTCDCHLRWLKEHIDNNTAPTIDSPHLNVCNAPPKLKGRAFDTLSPKDFVCG</sequence>
<feature type="domain" description="LRRCT" evidence="6">
    <location>
        <begin position="357"/>
        <end position="410"/>
    </location>
</feature>
<keyword evidence="3" id="KW-0677">Repeat</keyword>
<dbReference type="InterPro" id="IPR000372">
    <property type="entry name" value="LRRNT"/>
</dbReference>
<evidence type="ECO:0000313" key="7">
    <source>
        <dbReference type="Proteomes" id="UP000515135"/>
    </source>
</evidence>
<protein>
    <submittedName>
        <fullName evidence="8">Platelet glycoprotein V-like</fullName>
    </submittedName>
</protein>
<dbReference type="InterPro" id="IPR000483">
    <property type="entry name" value="Cys-rich_flank_reg_C"/>
</dbReference>
<dbReference type="InterPro" id="IPR001611">
    <property type="entry name" value="Leu-rich_rpt"/>
</dbReference>
<evidence type="ECO:0000256" key="2">
    <source>
        <dbReference type="ARBA" id="ARBA00022729"/>
    </source>
</evidence>
<evidence type="ECO:0000259" key="6">
    <source>
        <dbReference type="SMART" id="SM00082"/>
    </source>
</evidence>
<dbReference type="Pfam" id="PF13855">
    <property type="entry name" value="LRR_8"/>
    <property type="match status" value="3"/>
</dbReference>
<dbReference type="SMART" id="SM00013">
    <property type="entry name" value="LRRNT"/>
    <property type="match status" value="1"/>
</dbReference>
<dbReference type="InterPro" id="IPR050541">
    <property type="entry name" value="LRR_TM_domain-containing"/>
</dbReference>
<keyword evidence="1" id="KW-0433">Leucine-rich repeat</keyword>
<dbReference type="KEGG" id="bbel:109476829"/>
<evidence type="ECO:0000256" key="3">
    <source>
        <dbReference type="ARBA" id="ARBA00022737"/>
    </source>
</evidence>
<evidence type="ECO:0000259" key="5">
    <source>
        <dbReference type="SMART" id="SM00013"/>
    </source>
</evidence>
<dbReference type="InterPro" id="IPR003591">
    <property type="entry name" value="Leu-rich_rpt_typical-subtyp"/>
</dbReference>
<dbReference type="SMART" id="SM00369">
    <property type="entry name" value="LRR_TYP"/>
    <property type="match status" value="11"/>
</dbReference>
<dbReference type="PANTHER" id="PTHR24369">
    <property type="entry name" value="ANTIGEN BSP, PUTATIVE-RELATED"/>
    <property type="match status" value="1"/>
</dbReference>
<dbReference type="PANTHER" id="PTHR24369:SF210">
    <property type="entry name" value="CHAOPTIN-RELATED"/>
    <property type="match status" value="1"/>
</dbReference>
<dbReference type="GeneID" id="109476829"/>
<dbReference type="RefSeq" id="XP_019633410.1">
    <property type="nucleotide sequence ID" value="XM_019777851.1"/>
</dbReference>
<dbReference type="SUPFAM" id="SSF52058">
    <property type="entry name" value="L domain-like"/>
    <property type="match status" value="1"/>
</dbReference>
<reference evidence="8" key="1">
    <citation type="submission" date="2025-08" db="UniProtKB">
        <authorList>
            <consortium name="RefSeq"/>
        </authorList>
    </citation>
    <scope>IDENTIFICATION</scope>
    <source>
        <tissue evidence="8">Gonad</tissue>
    </source>
</reference>
<dbReference type="PRINTS" id="PR00019">
    <property type="entry name" value="LEURICHRPT"/>
</dbReference>